<evidence type="ECO:0000256" key="3">
    <source>
        <dbReference type="ARBA" id="ARBA00022840"/>
    </source>
</evidence>
<evidence type="ECO:0000256" key="4">
    <source>
        <dbReference type="SAM" id="Phobius"/>
    </source>
</evidence>
<dbReference type="GO" id="GO:0005524">
    <property type="term" value="F:ATP binding"/>
    <property type="evidence" value="ECO:0007669"/>
    <property type="project" value="UniProtKB-KW"/>
</dbReference>
<keyword evidence="4" id="KW-0472">Membrane</keyword>
<name>A0AAV2SZI5_CALDB</name>
<gene>
    <name evidence="5" type="ORF">CDAUBV1_LOCUS1301</name>
</gene>
<evidence type="ECO:0000256" key="1">
    <source>
        <dbReference type="ARBA" id="ARBA00007381"/>
    </source>
</evidence>
<keyword evidence="2" id="KW-0547">Nucleotide-binding</keyword>
<dbReference type="Pfam" id="PF00012">
    <property type="entry name" value="HSP70"/>
    <property type="match status" value="2"/>
</dbReference>
<dbReference type="GO" id="GO:0140662">
    <property type="term" value="F:ATP-dependent protein folding chaperone"/>
    <property type="evidence" value="ECO:0007669"/>
    <property type="project" value="InterPro"/>
</dbReference>
<comment type="caution">
    <text evidence="5">The sequence shown here is derived from an EMBL/GenBank/DDBJ whole genome shotgun (WGS) entry which is preliminary data.</text>
</comment>
<organism evidence="5 6">
    <name type="scientific">Calicophoron daubneyi</name>
    <name type="common">Rumen fluke</name>
    <name type="synonym">Paramphistomum daubneyi</name>
    <dbReference type="NCBI Taxonomy" id="300641"/>
    <lineage>
        <taxon>Eukaryota</taxon>
        <taxon>Metazoa</taxon>
        <taxon>Spiralia</taxon>
        <taxon>Lophotrochozoa</taxon>
        <taxon>Platyhelminthes</taxon>
        <taxon>Trematoda</taxon>
        <taxon>Digenea</taxon>
        <taxon>Plagiorchiida</taxon>
        <taxon>Pronocephalata</taxon>
        <taxon>Paramphistomoidea</taxon>
        <taxon>Paramphistomidae</taxon>
        <taxon>Calicophoron</taxon>
    </lineage>
</organism>
<proteinExistence type="inferred from homology"/>
<keyword evidence="4" id="KW-0812">Transmembrane</keyword>
<dbReference type="SUPFAM" id="SSF53067">
    <property type="entry name" value="Actin-like ATPase domain"/>
    <property type="match status" value="2"/>
</dbReference>
<evidence type="ECO:0000313" key="5">
    <source>
        <dbReference type="EMBL" id="CAL5129861.1"/>
    </source>
</evidence>
<dbReference type="Proteomes" id="UP001497525">
    <property type="component" value="Unassembled WGS sequence"/>
</dbReference>
<dbReference type="Gene3D" id="3.30.420.40">
    <property type="match status" value="4"/>
</dbReference>
<comment type="similarity">
    <text evidence="1">Belongs to the heat shock protein 70 family.</text>
</comment>
<dbReference type="InterPro" id="IPR043129">
    <property type="entry name" value="ATPase_NBD"/>
</dbReference>
<dbReference type="PANTHER" id="PTHR45639:SF4">
    <property type="entry name" value="HSC70CB, ISOFORM G"/>
    <property type="match status" value="1"/>
</dbReference>
<keyword evidence="3" id="KW-0067">ATP-binding</keyword>
<evidence type="ECO:0000256" key="2">
    <source>
        <dbReference type="ARBA" id="ARBA00022741"/>
    </source>
</evidence>
<feature type="transmembrane region" description="Helical" evidence="4">
    <location>
        <begin position="57"/>
        <end position="79"/>
    </location>
</feature>
<dbReference type="EMBL" id="CAXLJL010000054">
    <property type="protein sequence ID" value="CAL5129861.1"/>
    <property type="molecule type" value="Genomic_DNA"/>
</dbReference>
<dbReference type="PANTHER" id="PTHR45639">
    <property type="entry name" value="HSC70CB, ISOFORM G-RELATED"/>
    <property type="match status" value="1"/>
</dbReference>
<keyword evidence="4" id="KW-1133">Transmembrane helix</keyword>
<protein>
    <submittedName>
        <fullName evidence="5">Uncharacterized protein</fullName>
    </submittedName>
</protein>
<sequence length="302" mass="34513">MLINKLRDMAQSNLGDEVRSAVLNVPIFCDEYERGALLEATRLAGLDNVELLNETTAGIYLLPVLFPTLSLIVCIAYAFNTTDSQHEQSSENIVAFVLMGYRSTQEDDWSTLSKYRLLSECRNLKERMSVNSDPLPIHIDYLVENYDLDETMGRREFEDLSADLLKQFRTVLEDCLERANVRRIDSVEMVGGGMRVPALKAVVEDVFKRECRVSLRPENPVVRGCTLKHAMSKACYAIKQPQIVDNTSEVKTPRSTFTAAEMNRIRDLEASLQSSPSYQWVNQRLCAHNRYHKYYNFVYGSD</sequence>
<accession>A0AAV2SZI5</accession>
<dbReference type="InterPro" id="IPR013126">
    <property type="entry name" value="Hsp_70_fam"/>
</dbReference>
<evidence type="ECO:0000313" key="6">
    <source>
        <dbReference type="Proteomes" id="UP001497525"/>
    </source>
</evidence>
<dbReference type="Gene3D" id="3.90.640.10">
    <property type="entry name" value="Actin, Chain A, domain 4"/>
    <property type="match status" value="1"/>
</dbReference>
<dbReference type="GO" id="GO:0005634">
    <property type="term" value="C:nucleus"/>
    <property type="evidence" value="ECO:0007669"/>
    <property type="project" value="TreeGrafter"/>
</dbReference>
<dbReference type="AlphaFoldDB" id="A0AAV2SZI5"/>
<reference evidence="5" key="1">
    <citation type="submission" date="2024-06" db="EMBL/GenBank/DDBJ databases">
        <authorList>
            <person name="Liu X."/>
            <person name="Lenzi L."/>
            <person name="Haldenby T S."/>
            <person name="Uol C."/>
        </authorList>
    </citation>
    <scope>NUCLEOTIDE SEQUENCE</scope>
</reference>
<dbReference type="GO" id="GO:0005829">
    <property type="term" value="C:cytosol"/>
    <property type="evidence" value="ECO:0007669"/>
    <property type="project" value="TreeGrafter"/>
</dbReference>